<dbReference type="Gene3D" id="3.40.50.150">
    <property type="entry name" value="Vaccinia Virus protein VP39"/>
    <property type="match status" value="1"/>
</dbReference>
<name>A0A1Z5JLN2_FISSO</name>
<dbReference type="PROSITE" id="PS51686">
    <property type="entry name" value="SAM_MT_RSMB_NOP"/>
    <property type="match status" value="1"/>
</dbReference>
<keyword evidence="1 5" id="KW-0489">Methyltransferase</keyword>
<evidence type="ECO:0000256" key="1">
    <source>
        <dbReference type="ARBA" id="ARBA00022603"/>
    </source>
</evidence>
<dbReference type="InterPro" id="IPR001678">
    <property type="entry name" value="MeTrfase_RsmB-F_NOP2_dom"/>
</dbReference>
<dbReference type="GO" id="GO:0003723">
    <property type="term" value="F:RNA binding"/>
    <property type="evidence" value="ECO:0007669"/>
    <property type="project" value="UniProtKB-UniRule"/>
</dbReference>
<comment type="similarity">
    <text evidence="5">Belongs to the class I-like SAM-binding methyltransferase superfamily. RsmB/NOP family.</text>
</comment>
<proteinExistence type="inferred from homology"/>
<gene>
    <name evidence="7" type="ORF">FisN_UnNu051</name>
</gene>
<feature type="domain" description="SAM-dependent MTase RsmB/NOP-type" evidence="6">
    <location>
        <begin position="27"/>
        <end position="441"/>
    </location>
</feature>
<dbReference type="PANTHER" id="PTHR22807:SF16">
    <property type="entry name" value="SAM-DEPENDENT MTASE RSMB_NOP-TYPE DOMAIN-CONTAINING PROTEIN"/>
    <property type="match status" value="1"/>
</dbReference>
<keyword evidence="4 5" id="KW-0694">RNA-binding</keyword>
<reference evidence="7 8" key="1">
    <citation type="journal article" date="2015" name="Plant Cell">
        <title>Oil accumulation by the oleaginous diatom Fistulifera solaris as revealed by the genome and transcriptome.</title>
        <authorList>
            <person name="Tanaka T."/>
            <person name="Maeda Y."/>
            <person name="Veluchamy A."/>
            <person name="Tanaka M."/>
            <person name="Abida H."/>
            <person name="Marechal E."/>
            <person name="Bowler C."/>
            <person name="Muto M."/>
            <person name="Sunaga Y."/>
            <person name="Tanaka M."/>
            <person name="Yoshino T."/>
            <person name="Taniguchi T."/>
            <person name="Fukuda Y."/>
            <person name="Nemoto M."/>
            <person name="Matsumoto M."/>
            <person name="Wong P.S."/>
            <person name="Aburatani S."/>
            <person name="Fujibuchi W."/>
        </authorList>
    </citation>
    <scope>NUCLEOTIDE SEQUENCE [LARGE SCALE GENOMIC DNA]</scope>
    <source>
        <strain evidence="7 8">JPCC DA0580</strain>
    </source>
</reference>
<dbReference type="SUPFAM" id="SSF53335">
    <property type="entry name" value="S-adenosyl-L-methionine-dependent methyltransferases"/>
    <property type="match status" value="1"/>
</dbReference>
<evidence type="ECO:0000313" key="8">
    <source>
        <dbReference type="Proteomes" id="UP000198406"/>
    </source>
</evidence>
<dbReference type="GO" id="GO:0001510">
    <property type="term" value="P:RNA methylation"/>
    <property type="evidence" value="ECO:0007669"/>
    <property type="project" value="InterPro"/>
</dbReference>
<evidence type="ECO:0000259" key="6">
    <source>
        <dbReference type="PROSITE" id="PS51686"/>
    </source>
</evidence>
<feature type="active site" description="Nucleophile" evidence="5">
    <location>
        <position position="355"/>
    </location>
</feature>
<dbReference type="InterPro" id="IPR023267">
    <property type="entry name" value="RCMT"/>
</dbReference>
<comment type="caution">
    <text evidence="7">The sequence shown here is derived from an EMBL/GenBank/DDBJ whole genome shotgun (WGS) entry which is preliminary data.</text>
</comment>
<evidence type="ECO:0000256" key="5">
    <source>
        <dbReference type="PROSITE-ProRule" id="PRU01023"/>
    </source>
</evidence>
<organism evidence="7 8">
    <name type="scientific">Fistulifera solaris</name>
    <name type="common">Oleaginous diatom</name>
    <dbReference type="NCBI Taxonomy" id="1519565"/>
    <lineage>
        <taxon>Eukaryota</taxon>
        <taxon>Sar</taxon>
        <taxon>Stramenopiles</taxon>
        <taxon>Ochrophyta</taxon>
        <taxon>Bacillariophyta</taxon>
        <taxon>Bacillariophyceae</taxon>
        <taxon>Bacillariophycidae</taxon>
        <taxon>Naviculales</taxon>
        <taxon>Naviculaceae</taxon>
        <taxon>Fistulifera</taxon>
    </lineage>
</organism>
<sequence length="441" mass="49168">MSEPQTADHAAKLRAYYAQFGIDVNDLLKEKLVLADRHIRLNPAFDGDETLKLLQTELPPDSKYPHPISWLHKSFGFYSLPGDFRLSQSSCYKEGRIYGQEVSSGAAVAALLSTHCDRIKGNDSPQVPLRILDLCCAPGLKLCAISDYLRKNVLSDNSEEATVIGVDCSESRLSTCRKIIEKHQVVPYIGSKEGKSIRIRLYNNDGTMFGSEPTNLIFDSSVCMEQRLHDEGRKRRNRSAKGRERKRLKELVDVDRQASQAGESSLSHVPVKLFDRVLVDVECSTDGSLKHVRRQLAKQAGVFVGTTKPETSESLSIPVLTDEEELRRLVDLQRSLLSNGFRLLKKGGHLVYSTCSLSEDQNEGVVKWLLDTYPSQASVIELSFDWSGVNGCEEQGWNEILKEGSIPGTVRFVPKLSSNNNMESSRILSDSGFFLAKIAKV</sequence>
<feature type="binding site" evidence="5">
    <location>
        <position position="280"/>
    </location>
    <ligand>
        <name>S-adenosyl-L-methionine</name>
        <dbReference type="ChEBI" id="CHEBI:59789"/>
    </ligand>
</feature>
<accession>A0A1Z5JLN2</accession>
<dbReference type="InterPro" id="IPR029063">
    <property type="entry name" value="SAM-dependent_MTases_sf"/>
</dbReference>
<dbReference type="Pfam" id="PF01189">
    <property type="entry name" value="Methyltr_RsmB-F"/>
    <property type="match status" value="1"/>
</dbReference>
<dbReference type="PANTHER" id="PTHR22807">
    <property type="entry name" value="NOP2 YEAST -RELATED NOL1/NOP2/FMU SUN DOMAIN-CONTAINING"/>
    <property type="match status" value="1"/>
</dbReference>
<keyword evidence="2 5" id="KW-0808">Transferase</keyword>
<evidence type="ECO:0000256" key="3">
    <source>
        <dbReference type="ARBA" id="ARBA00022691"/>
    </source>
</evidence>
<dbReference type="AlphaFoldDB" id="A0A1Z5JLN2"/>
<dbReference type="GO" id="GO:0008173">
    <property type="term" value="F:RNA methyltransferase activity"/>
    <property type="evidence" value="ECO:0007669"/>
    <property type="project" value="InterPro"/>
</dbReference>
<evidence type="ECO:0000313" key="7">
    <source>
        <dbReference type="EMBL" id="GAX14920.1"/>
    </source>
</evidence>
<dbReference type="InParanoid" id="A0A1Z5JLN2"/>
<dbReference type="EMBL" id="BDSP01000086">
    <property type="protein sequence ID" value="GAX14920.1"/>
    <property type="molecule type" value="Genomic_DNA"/>
</dbReference>
<comment type="caution">
    <text evidence="5">Lacks conserved residue(s) required for the propagation of feature annotation.</text>
</comment>
<dbReference type="OrthoDB" id="427002at2759"/>
<feature type="binding site" evidence="5">
    <location>
        <position position="167"/>
    </location>
    <ligand>
        <name>S-adenosyl-L-methionine</name>
        <dbReference type="ChEBI" id="CHEBI:59789"/>
    </ligand>
</feature>
<feature type="binding site" evidence="5">
    <location>
        <position position="205"/>
    </location>
    <ligand>
        <name>S-adenosyl-L-methionine</name>
        <dbReference type="ChEBI" id="CHEBI:59789"/>
    </ligand>
</feature>
<dbReference type="Proteomes" id="UP000198406">
    <property type="component" value="Unassembled WGS sequence"/>
</dbReference>
<protein>
    <recommendedName>
        <fullName evidence="6">SAM-dependent MTase RsmB/NOP-type domain-containing protein</fullName>
    </recommendedName>
</protein>
<keyword evidence="8" id="KW-1185">Reference proteome</keyword>
<dbReference type="PRINTS" id="PR02008">
    <property type="entry name" value="RCMTFAMILY"/>
</dbReference>
<evidence type="ECO:0000256" key="4">
    <source>
        <dbReference type="ARBA" id="ARBA00022884"/>
    </source>
</evidence>
<dbReference type="InterPro" id="IPR049560">
    <property type="entry name" value="MeTrfase_RsmB-F_NOP2_cat"/>
</dbReference>
<keyword evidence="3 5" id="KW-0949">S-adenosyl-L-methionine</keyword>
<evidence type="ECO:0000256" key="2">
    <source>
        <dbReference type="ARBA" id="ARBA00022679"/>
    </source>
</evidence>